<evidence type="ECO:0000313" key="4">
    <source>
        <dbReference type="Proteomes" id="UP000838763"/>
    </source>
</evidence>
<accession>A0A9P1H2F6</accession>
<reference evidence="3" key="1">
    <citation type="submission" date="2022-11" db="EMBL/GenBank/DDBJ databases">
        <authorList>
            <person name="Scott C."/>
            <person name="Bruce N."/>
        </authorList>
    </citation>
    <scope>NUCLEOTIDE SEQUENCE</scope>
</reference>
<evidence type="ECO:0000256" key="1">
    <source>
        <dbReference type="SAM" id="MobiDB-lite"/>
    </source>
</evidence>
<protein>
    <submittedName>
        <fullName evidence="3">Uncharacterized protein</fullName>
    </submittedName>
</protein>
<keyword evidence="4" id="KW-1185">Reference proteome</keyword>
<feature type="compositionally biased region" description="Polar residues" evidence="1">
    <location>
        <begin position="83"/>
        <end position="98"/>
    </location>
</feature>
<feature type="region of interest" description="Disordered" evidence="1">
    <location>
        <begin position="51"/>
        <end position="98"/>
    </location>
</feature>
<dbReference type="EMBL" id="CALLCH030000012">
    <property type="protein sequence ID" value="CAI4214784.1"/>
    <property type="molecule type" value="Genomic_DNA"/>
</dbReference>
<evidence type="ECO:0000313" key="3">
    <source>
        <dbReference type="EMBL" id="CAI4214784.1"/>
    </source>
</evidence>
<proteinExistence type="predicted"/>
<gene>
    <name evidence="3" type="ORF">PPNO1_LOCUS4511</name>
</gene>
<organism evidence="3 4">
    <name type="scientific">Parascedosporium putredinis</name>
    <dbReference type="NCBI Taxonomy" id="1442378"/>
    <lineage>
        <taxon>Eukaryota</taxon>
        <taxon>Fungi</taxon>
        <taxon>Dikarya</taxon>
        <taxon>Ascomycota</taxon>
        <taxon>Pezizomycotina</taxon>
        <taxon>Sordariomycetes</taxon>
        <taxon>Hypocreomycetidae</taxon>
        <taxon>Microascales</taxon>
        <taxon>Microascaceae</taxon>
        <taxon>Parascedosporium</taxon>
    </lineage>
</organism>
<feature type="signal peptide" evidence="2">
    <location>
        <begin position="1"/>
        <end position="18"/>
    </location>
</feature>
<keyword evidence="2" id="KW-0732">Signal</keyword>
<evidence type="ECO:0000256" key="2">
    <source>
        <dbReference type="SAM" id="SignalP"/>
    </source>
</evidence>
<dbReference type="AlphaFoldDB" id="A0A9P1H2F6"/>
<sequence length="118" mass="12654">MFQQSFLALVVLAASVVAQNPAPIPDPQQPMPDYVCKVYDEWYSQCLRPDEEFNRSTEPPASPTEIPEGKIVDSPVIIGNPGNPRTTAPPSNGAPSQTVTSFVTVTRPTGAPDSPFGK</sequence>
<name>A0A9P1H2F6_9PEZI</name>
<comment type="caution">
    <text evidence="3">The sequence shown here is derived from an EMBL/GenBank/DDBJ whole genome shotgun (WGS) entry which is preliminary data.</text>
</comment>
<feature type="chain" id="PRO_5040332434" evidence="2">
    <location>
        <begin position="19"/>
        <end position="118"/>
    </location>
</feature>
<dbReference type="Proteomes" id="UP000838763">
    <property type="component" value="Unassembled WGS sequence"/>
</dbReference>